<name>A0A0K2VE11_LEPSM</name>
<dbReference type="EMBL" id="HACA01031353">
    <property type="protein sequence ID" value="CDW48714.1"/>
    <property type="molecule type" value="Transcribed_RNA"/>
</dbReference>
<organism evidence="1">
    <name type="scientific">Lepeophtheirus salmonis</name>
    <name type="common">Salmon louse</name>
    <name type="synonym">Caligus salmonis</name>
    <dbReference type="NCBI Taxonomy" id="72036"/>
    <lineage>
        <taxon>Eukaryota</taxon>
        <taxon>Metazoa</taxon>
        <taxon>Ecdysozoa</taxon>
        <taxon>Arthropoda</taxon>
        <taxon>Crustacea</taxon>
        <taxon>Multicrustacea</taxon>
        <taxon>Hexanauplia</taxon>
        <taxon>Copepoda</taxon>
        <taxon>Siphonostomatoida</taxon>
        <taxon>Caligidae</taxon>
        <taxon>Lepeophtheirus</taxon>
    </lineage>
</organism>
<accession>A0A0K2VE11</accession>
<feature type="non-terminal residue" evidence="1">
    <location>
        <position position="1"/>
    </location>
</feature>
<reference evidence="1" key="1">
    <citation type="submission" date="2014-05" db="EMBL/GenBank/DDBJ databases">
        <authorList>
            <person name="Chronopoulou M."/>
        </authorList>
    </citation>
    <scope>NUCLEOTIDE SEQUENCE</scope>
    <source>
        <tissue evidence="1">Whole organism</tissue>
    </source>
</reference>
<sequence>PELRTIVDSCFAHEENGVVWLYNTAQICDTFLCEKRQHVLFRAVQDLKYNVFIQGNLIKVEIC</sequence>
<evidence type="ECO:0000313" key="1">
    <source>
        <dbReference type="EMBL" id="CDW48714.1"/>
    </source>
</evidence>
<protein>
    <submittedName>
        <fullName evidence="1">Uncharacterized protein</fullName>
    </submittedName>
</protein>
<proteinExistence type="predicted"/>
<dbReference type="AlphaFoldDB" id="A0A0K2VE11"/>